<accession>A0A8J3IQQ7</accession>
<dbReference type="EMBL" id="BNJK01000002">
    <property type="protein sequence ID" value="GHO98493.1"/>
    <property type="molecule type" value="Genomic_DNA"/>
</dbReference>
<dbReference type="Proteomes" id="UP000597444">
    <property type="component" value="Unassembled WGS sequence"/>
</dbReference>
<keyword evidence="1" id="KW-0812">Transmembrane</keyword>
<comment type="caution">
    <text evidence="2">The sequence shown here is derived from an EMBL/GenBank/DDBJ whole genome shotgun (WGS) entry which is preliminary data.</text>
</comment>
<gene>
    <name evidence="2" type="ORF">KSF_085410</name>
</gene>
<dbReference type="AlphaFoldDB" id="A0A8J3IQQ7"/>
<name>A0A8J3IQQ7_9CHLR</name>
<reference evidence="2" key="1">
    <citation type="submission" date="2020-10" db="EMBL/GenBank/DDBJ databases">
        <title>Taxonomic study of unclassified bacteria belonging to the class Ktedonobacteria.</title>
        <authorList>
            <person name="Yabe S."/>
            <person name="Wang C.M."/>
            <person name="Zheng Y."/>
            <person name="Sakai Y."/>
            <person name="Cavaletti L."/>
            <person name="Monciardini P."/>
            <person name="Donadio S."/>
        </authorList>
    </citation>
    <scope>NUCLEOTIDE SEQUENCE</scope>
    <source>
        <strain evidence="2">ID150040</strain>
    </source>
</reference>
<protein>
    <submittedName>
        <fullName evidence="2">Uncharacterized protein</fullName>
    </submittedName>
</protein>
<keyword evidence="3" id="KW-1185">Reference proteome</keyword>
<organism evidence="2 3">
    <name type="scientific">Reticulibacter mediterranei</name>
    <dbReference type="NCBI Taxonomy" id="2778369"/>
    <lineage>
        <taxon>Bacteria</taxon>
        <taxon>Bacillati</taxon>
        <taxon>Chloroflexota</taxon>
        <taxon>Ktedonobacteria</taxon>
        <taxon>Ktedonobacterales</taxon>
        <taxon>Reticulibacteraceae</taxon>
        <taxon>Reticulibacter</taxon>
    </lineage>
</organism>
<feature type="transmembrane region" description="Helical" evidence="1">
    <location>
        <begin position="31"/>
        <end position="48"/>
    </location>
</feature>
<evidence type="ECO:0000313" key="3">
    <source>
        <dbReference type="Proteomes" id="UP000597444"/>
    </source>
</evidence>
<evidence type="ECO:0000256" key="1">
    <source>
        <dbReference type="SAM" id="Phobius"/>
    </source>
</evidence>
<proteinExistence type="predicted"/>
<keyword evidence="1" id="KW-1133">Transmembrane helix</keyword>
<sequence>MPFNHFSLTYVRADTDFFQYLGYTPADNPKFGLWYMQFFKGPVAMVWFKQRK</sequence>
<evidence type="ECO:0000313" key="2">
    <source>
        <dbReference type="EMBL" id="GHO98493.1"/>
    </source>
</evidence>
<keyword evidence="1" id="KW-0472">Membrane</keyword>